<reference evidence="1 2" key="1">
    <citation type="submission" date="2023-07" db="EMBL/GenBank/DDBJ databases">
        <title>Sorghum-associated microbial communities from plants grown in Nebraska, USA.</title>
        <authorList>
            <person name="Schachtman D."/>
        </authorList>
    </citation>
    <scope>NUCLEOTIDE SEQUENCE [LARGE SCALE GENOMIC DNA]</scope>
    <source>
        <strain evidence="1 2">4129</strain>
    </source>
</reference>
<protein>
    <recommendedName>
        <fullName evidence="3">RHS repeat-associated core domain-containing protein</fullName>
    </recommendedName>
</protein>
<gene>
    <name evidence="1" type="ORF">J2W48_000769</name>
</gene>
<keyword evidence="2" id="KW-1185">Reference proteome</keyword>
<organism evidence="1 2">
    <name type="scientific">Flavobacterium piscis</name>
    <dbReference type="NCBI Taxonomy" id="1114874"/>
    <lineage>
        <taxon>Bacteria</taxon>
        <taxon>Pseudomonadati</taxon>
        <taxon>Bacteroidota</taxon>
        <taxon>Flavobacteriia</taxon>
        <taxon>Flavobacteriales</taxon>
        <taxon>Flavobacteriaceae</taxon>
        <taxon>Flavobacterium</taxon>
    </lineage>
</organism>
<dbReference type="Proteomes" id="UP001269081">
    <property type="component" value="Unassembled WGS sequence"/>
</dbReference>
<dbReference type="Gene3D" id="2.180.10.10">
    <property type="entry name" value="RHS repeat-associated core"/>
    <property type="match status" value="1"/>
</dbReference>
<dbReference type="RefSeq" id="WP_310278307.1">
    <property type="nucleotide sequence ID" value="NZ_JAVDWQ010000002.1"/>
</dbReference>
<evidence type="ECO:0008006" key="3">
    <source>
        <dbReference type="Google" id="ProtNLM"/>
    </source>
</evidence>
<sequence length="255" mass="26221">MPSRWLSPDPLSEEFSSWSPYSFVFNNPVRYTDPTGMAPDDVIITGAQSQAALQELQRSVQGQLTLAMDAGGRVSYTQSGTGPLTADAAQLMTAVDDHSVTVNVSATSNTTTSTGNLYIGGAFMGNTVAPGDPLLGGGNTVSANQEINPGVLSALSTAYSKPGADTLHEVTEAYQGATLSKASGVSSGTASQAGSVYQQAHNAATPQSGSVVQEVYDANNNVVPQAANGGYPNGVRAEFIARHGTPNPVIIQTLP</sequence>
<comment type="caution">
    <text evidence="1">The sequence shown here is derived from an EMBL/GenBank/DDBJ whole genome shotgun (WGS) entry which is preliminary data.</text>
</comment>
<name>A0ABU1Y3N5_9FLAO</name>
<evidence type="ECO:0000313" key="1">
    <source>
        <dbReference type="EMBL" id="MDR7208839.1"/>
    </source>
</evidence>
<accession>A0ABU1Y3N5</accession>
<dbReference type="EMBL" id="JAVDWQ010000002">
    <property type="protein sequence ID" value="MDR7208839.1"/>
    <property type="molecule type" value="Genomic_DNA"/>
</dbReference>
<evidence type="ECO:0000313" key="2">
    <source>
        <dbReference type="Proteomes" id="UP001269081"/>
    </source>
</evidence>
<proteinExistence type="predicted"/>